<evidence type="ECO:0000256" key="1">
    <source>
        <dbReference type="SAM" id="SignalP"/>
    </source>
</evidence>
<dbReference type="EMBL" id="FOXA01000001">
    <property type="protein sequence ID" value="SFO89452.1"/>
    <property type="molecule type" value="Genomic_DNA"/>
</dbReference>
<dbReference type="OrthoDB" id="7666390at2"/>
<sequence>MRRLLAVLALPLLLAACGVEVGAPMAEVQRRAYIHDGPPTLTLYTVARNLDGRGAHSGLLIDGPQRVLFDPAGSFRHPHVPERGDVLYGFTPRIEDVYVDFHARESFRVIEQTVEVSPEVAAQALTLAQKNGPVAPARCALSITSLLRQLPGFEHVGTTWFPNGAARAFGEHPGVTRRVITDDDADDNHGVIIRERDALAAAGLL</sequence>
<evidence type="ECO:0000313" key="2">
    <source>
        <dbReference type="EMBL" id="SFO89452.1"/>
    </source>
</evidence>
<organism evidence="2 3">
    <name type="scientific">Tranquillimonas alkanivorans</name>
    <dbReference type="NCBI Taxonomy" id="441119"/>
    <lineage>
        <taxon>Bacteria</taxon>
        <taxon>Pseudomonadati</taxon>
        <taxon>Pseudomonadota</taxon>
        <taxon>Alphaproteobacteria</taxon>
        <taxon>Rhodobacterales</taxon>
        <taxon>Roseobacteraceae</taxon>
        <taxon>Tranquillimonas</taxon>
    </lineage>
</organism>
<keyword evidence="1" id="KW-0732">Signal</keyword>
<feature type="signal peptide" evidence="1">
    <location>
        <begin position="1"/>
        <end position="22"/>
    </location>
</feature>
<reference evidence="2 3" key="1">
    <citation type="submission" date="2016-10" db="EMBL/GenBank/DDBJ databases">
        <authorList>
            <person name="de Groot N.N."/>
        </authorList>
    </citation>
    <scope>NUCLEOTIDE SEQUENCE [LARGE SCALE GENOMIC DNA]</scope>
    <source>
        <strain evidence="2 3">DSM 19547</strain>
    </source>
</reference>
<name>A0A1I5KX24_9RHOB</name>
<evidence type="ECO:0008006" key="4">
    <source>
        <dbReference type="Google" id="ProtNLM"/>
    </source>
</evidence>
<dbReference type="AlphaFoldDB" id="A0A1I5KX24"/>
<dbReference type="RefSeq" id="WP_093416817.1">
    <property type="nucleotide sequence ID" value="NZ_FOXA01000001.1"/>
</dbReference>
<gene>
    <name evidence="2" type="ORF">SAMN04488047_101344</name>
</gene>
<proteinExistence type="predicted"/>
<protein>
    <recommendedName>
        <fullName evidence="4">Lipoprotein</fullName>
    </recommendedName>
</protein>
<accession>A0A1I5KX24</accession>
<dbReference type="Proteomes" id="UP000199356">
    <property type="component" value="Unassembled WGS sequence"/>
</dbReference>
<evidence type="ECO:0000313" key="3">
    <source>
        <dbReference type="Proteomes" id="UP000199356"/>
    </source>
</evidence>
<dbReference type="PROSITE" id="PS51257">
    <property type="entry name" value="PROKAR_LIPOPROTEIN"/>
    <property type="match status" value="1"/>
</dbReference>
<feature type="chain" id="PRO_5011453596" description="Lipoprotein" evidence="1">
    <location>
        <begin position="23"/>
        <end position="205"/>
    </location>
</feature>
<keyword evidence="3" id="KW-1185">Reference proteome</keyword>
<dbReference type="STRING" id="441119.SAMN04488047_101344"/>